<feature type="region of interest" description="Disordered" evidence="1">
    <location>
        <begin position="134"/>
        <end position="177"/>
    </location>
</feature>
<name>A0A6J5RX86_9CAUD</name>
<sequence>MNALTPLQTLALAKLIPEGAEKAARAAIQPGHYIVEFDAHVAVDMTVGEDFRQRIVLKADPWTLLAAALSHLNDVTIDSLVREAISADPKLVESIKEKAKLAMDTVHEATWTDSKGKATFDRKLVEAADGAVERPFTEADAPVKPPKAKRAKAAKAKPVKGDAPSTGLASVFDDEEE</sequence>
<gene>
    <name evidence="2" type="ORF">UFOVP1382_5</name>
</gene>
<reference evidence="2" key="1">
    <citation type="submission" date="2020-05" db="EMBL/GenBank/DDBJ databases">
        <authorList>
            <person name="Chiriac C."/>
            <person name="Salcher M."/>
            <person name="Ghai R."/>
            <person name="Kavagutti S V."/>
        </authorList>
    </citation>
    <scope>NUCLEOTIDE SEQUENCE</scope>
</reference>
<protein>
    <submittedName>
        <fullName evidence="2">Uncharacterized protein</fullName>
    </submittedName>
</protein>
<feature type="compositionally biased region" description="Basic residues" evidence="1">
    <location>
        <begin position="146"/>
        <end position="158"/>
    </location>
</feature>
<evidence type="ECO:0000256" key="1">
    <source>
        <dbReference type="SAM" id="MobiDB-lite"/>
    </source>
</evidence>
<evidence type="ECO:0000313" key="2">
    <source>
        <dbReference type="EMBL" id="CAB4203347.1"/>
    </source>
</evidence>
<proteinExistence type="predicted"/>
<dbReference type="EMBL" id="LR797331">
    <property type="protein sequence ID" value="CAB4203347.1"/>
    <property type="molecule type" value="Genomic_DNA"/>
</dbReference>
<organism evidence="2">
    <name type="scientific">uncultured Caudovirales phage</name>
    <dbReference type="NCBI Taxonomy" id="2100421"/>
    <lineage>
        <taxon>Viruses</taxon>
        <taxon>Duplodnaviria</taxon>
        <taxon>Heunggongvirae</taxon>
        <taxon>Uroviricota</taxon>
        <taxon>Caudoviricetes</taxon>
        <taxon>Peduoviridae</taxon>
        <taxon>Maltschvirus</taxon>
        <taxon>Maltschvirus maltsch</taxon>
    </lineage>
</organism>
<accession>A0A6J5RX86</accession>